<name>A0A6D2HS47_9BRAS</name>
<dbReference type="InterPro" id="IPR017451">
    <property type="entry name" value="F-box-assoc_interact_dom"/>
</dbReference>
<protein>
    <recommendedName>
        <fullName evidence="1">F-box associated beta-propeller type 1 domain-containing protein</fullName>
    </recommendedName>
</protein>
<dbReference type="EMBL" id="CACVBM020000332">
    <property type="protein sequence ID" value="CAA7017457.1"/>
    <property type="molecule type" value="Genomic_DNA"/>
</dbReference>
<dbReference type="OrthoDB" id="1029684at2759"/>
<sequence length="193" mass="22012">MKSNAWRVLEVDATLDFIIWSLDRGVSLKGKIYWITEGKGTVSKKIVSFDYSTERFEYLCLPRQYDSYETLSLSVVRGEELSVLLQRDNESKTNIWVSNKISDETKAVSWSKVLAVDLTSYDISADGASFLFDEERKVLVCCTWDPAVYIVGEDNNVRVDQNMPRSLLSLFNYAPSLTQIQQDPGGKRKRGDE</sequence>
<gene>
    <name evidence="2" type="ORF">MERR_LOCUS4692</name>
</gene>
<evidence type="ECO:0000313" key="2">
    <source>
        <dbReference type="EMBL" id="CAA7017457.1"/>
    </source>
</evidence>
<dbReference type="NCBIfam" id="TIGR01640">
    <property type="entry name" value="F_box_assoc_1"/>
    <property type="match status" value="1"/>
</dbReference>
<evidence type="ECO:0000313" key="3">
    <source>
        <dbReference type="Proteomes" id="UP000467841"/>
    </source>
</evidence>
<feature type="domain" description="F-box associated beta-propeller type 1" evidence="1">
    <location>
        <begin position="1"/>
        <end position="180"/>
    </location>
</feature>
<dbReference type="Proteomes" id="UP000467841">
    <property type="component" value="Unassembled WGS sequence"/>
</dbReference>
<proteinExistence type="predicted"/>
<comment type="caution">
    <text evidence="2">The sequence shown here is derived from an EMBL/GenBank/DDBJ whole genome shotgun (WGS) entry which is preliminary data.</text>
</comment>
<organism evidence="2 3">
    <name type="scientific">Microthlaspi erraticum</name>
    <dbReference type="NCBI Taxonomy" id="1685480"/>
    <lineage>
        <taxon>Eukaryota</taxon>
        <taxon>Viridiplantae</taxon>
        <taxon>Streptophyta</taxon>
        <taxon>Embryophyta</taxon>
        <taxon>Tracheophyta</taxon>
        <taxon>Spermatophyta</taxon>
        <taxon>Magnoliopsida</taxon>
        <taxon>eudicotyledons</taxon>
        <taxon>Gunneridae</taxon>
        <taxon>Pentapetalae</taxon>
        <taxon>rosids</taxon>
        <taxon>malvids</taxon>
        <taxon>Brassicales</taxon>
        <taxon>Brassicaceae</taxon>
        <taxon>Coluteocarpeae</taxon>
        <taxon>Microthlaspi</taxon>
    </lineage>
</organism>
<keyword evidence="3" id="KW-1185">Reference proteome</keyword>
<reference evidence="2" key="1">
    <citation type="submission" date="2020-01" db="EMBL/GenBank/DDBJ databases">
        <authorList>
            <person name="Mishra B."/>
        </authorList>
    </citation>
    <scope>NUCLEOTIDE SEQUENCE [LARGE SCALE GENOMIC DNA]</scope>
</reference>
<accession>A0A6D2HS47</accession>
<dbReference type="InterPro" id="IPR006527">
    <property type="entry name" value="F-box-assoc_dom_typ1"/>
</dbReference>
<dbReference type="AlphaFoldDB" id="A0A6D2HS47"/>
<dbReference type="Pfam" id="PF07734">
    <property type="entry name" value="FBA_1"/>
    <property type="match status" value="1"/>
</dbReference>
<evidence type="ECO:0000259" key="1">
    <source>
        <dbReference type="Pfam" id="PF07734"/>
    </source>
</evidence>